<sequence length="113" mass="12417">MLWDKGHKEVLHCTDPPLRYPIQVIIAACLLILIGAYFMSVGFPLFIVTMAMVGLLLGSGITWVCLKTVEPPKGYPLSSTVYLCSCVGAGLVFAIVTLYFWRVALYLLCGNTE</sequence>
<dbReference type="RefSeq" id="XP_067526649.1">
    <property type="nucleotide sequence ID" value="XM_067670548.1"/>
</dbReference>
<dbReference type="OMA" id="YLCACVG"/>
<keyword evidence="3 5" id="KW-1133">Transmembrane helix</keyword>
<dbReference type="VEuPathDB" id="FungiDB:RO3G_15964"/>
<gene>
    <name evidence="7" type="ORF">RO3G_15964</name>
</gene>
<dbReference type="AlphaFoldDB" id="I1CS23"/>
<dbReference type="GeneID" id="93622929"/>
<feature type="transmembrane region" description="Helical" evidence="5">
    <location>
        <begin position="81"/>
        <end position="101"/>
    </location>
</feature>
<dbReference type="InterPro" id="IPR025256">
    <property type="entry name" value="TM7S3/TM198-like_dom"/>
</dbReference>
<evidence type="ECO:0000256" key="3">
    <source>
        <dbReference type="ARBA" id="ARBA00022989"/>
    </source>
</evidence>
<keyword evidence="4 5" id="KW-0472">Membrane</keyword>
<dbReference type="Proteomes" id="UP000009138">
    <property type="component" value="Unassembled WGS sequence"/>
</dbReference>
<evidence type="ECO:0000313" key="8">
    <source>
        <dbReference type="Proteomes" id="UP000009138"/>
    </source>
</evidence>
<protein>
    <recommendedName>
        <fullName evidence="6">TM7S3/TM198-like domain-containing protein</fullName>
    </recommendedName>
</protein>
<evidence type="ECO:0000256" key="1">
    <source>
        <dbReference type="ARBA" id="ARBA00004141"/>
    </source>
</evidence>
<feature type="domain" description="TM7S3/TM198-like" evidence="6">
    <location>
        <begin position="29"/>
        <end position="109"/>
    </location>
</feature>
<comment type="subcellular location">
    <subcellularLocation>
        <location evidence="1">Membrane</location>
        <topology evidence="1">Multi-pass membrane protein</topology>
    </subcellularLocation>
</comment>
<dbReference type="InParanoid" id="I1CS23"/>
<evidence type="ECO:0000259" key="6">
    <source>
        <dbReference type="Pfam" id="PF13886"/>
    </source>
</evidence>
<dbReference type="EMBL" id="CH476749">
    <property type="protein sequence ID" value="EIE91253.1"/>
    <property type="molecule type" value="Genomic_DNA"/>
</dbReference>
<dbReference type="GO" id="GO:0016020">
    <property type="term" value="C:membrane"/>
    <property type="evidence" value="ECO:0007669"/>
    <property type="project" value="UniProtKB-SubCell"/>
</dbReference>
<evidence type="ECO:0000256" key="2">
    <source>
        <dbReference type="ARBA" id="ARBA00022692"/>
    </source>
</evidence>
<evidence type="ECO:0000256" key="4">
    <source>
        <dbReference type="ARBA" id="ARBA00023136"/>
    </source>
</evidence>
<name>I1CS23_RHIO9</name>
<proteinExistence type="predicted"/>
<dbReference type="STRING" id="246409.I1CS23"/>
<feature type="transmembrane region" description="Helical" evidence="5">
    <location>
        <begin position="20"/>
        <end position="39"/>
    </location>
</feature>
<dbReference type="Pfam" id="PF13886">
    <property type="entry name" value="TM7S3_TM198"/>
    <property type="match status" value="1"/>
</dbReference>
<reference evidence="7 8" key="1">
    <citation type="journal article" date="2009" name="PLoS Genet.">
        <title>Genomic analysis of the basal lineage fungus Rhizopus oryzae reveals a whole-genome duplication.</title>
        <authorList>
            <person name="Ma L.-J."/>
            <person name="Ibrahim A.S."/>
            <person name="Skory C."/>
            <person name="Grabherr M.G."/>
            <person name="Burger G."/>
            <person name="Butler M."/>
            <person name="Elias M."/>
            <person name="Idnurm A."/>
            <person name="Lang B.F."/>
            <person name="Sone T."/>
            <person name="Abe A."/>
            <person name="Calvo S.E."/>
            <person name="Corrochano L.M."/>
            <person name="Engels R."/>
            <person name="Fu J."/>
            <person name="Hansberg W."/>
            <person name="Kim J.-M."/>
            <person name="Kodira C.D."/>
            <person name="Koehrsen M.J."/>
            <person name="Liu B."/>
            <person name="Miranda-Saavedra D."/>
            <person name="O'Leary S."/>
            <person name="Ortiz-Castellanos L."/>
            <person name="Poulter R."/>
            <person name="Rodriguez-Romero J."/>
            <person name="Ruiz-Herrera J."/>
            <person name="Shen Y.-Q."/>
            <person name="Zeng Q."/>
            <person name="Galagan J."/>
            <person name="Birren B.W."/>
            <person name="Cuomo C.A."/>
            <person name="Wickes B.L."/>
        </authorList>
    </citation>
    <scope>NUCLEOTIDE SEQUENCE [LARGE SCALE GENOMIC DNA]</scope>
    <source>
        <strain evidence="8">RA 99-880 / ATCC MYA-4621 / FGSC 9543 / NRRL 43880</strain>
    </source>
</reference>
<evidence type="ECO:0000313" key="7">
    <source>
        <dbReference type="EMBL" id="EIE91253.1"/>
    </source>
</evidence>
<keyword evidence="2 5" id="KW-0812">Transmembrane</keyword>
<feature type="transmembrane region" description="Helical" evidence="5">
    <location>
        <begin position="45"/>
        <end position="69"/>
    </location>
</feature>
<organism evidence="7 8">
    <name type="scientific">Rhizopus delemar (strain RA 99-880 / ATCC MYA-4621 / FGSC 9543 / NRRL 43880)</name>
    <name type="common">Mucormycosis agent</name>
    <name type="synonym">Rhizopus arrhizus var. delemar</name>
    <dbReference type="NCBI Taxonomy" id="246409"/>
    <lineage>
        <taxon>Eukaryota</taxon>
        <taxon>Fungi</taxon>
        <taxon>Fungi incertae sedis</taxon>
        <taxon>Mucoromycota</taxon>
        <taxon>Mucoromycotina</taxon>
        <taxon>Mucoromycetes</taxon>
        <taxon>Mucorales</taxon>
        <taxon>Mucorineae</taxon>
        <taxon>Rhizopodaceae</taxon>
        <taxon>Rhizopus</taxon>
    </lineage>
</organism>
<accession>I1CS23</accession>
<evidence type="ECO:0000256" key="5">
    <source>
        <dbReference type="SAM" id="Phobius"/>
    </source>
</evidence>
<dbReference type="OrthoDB" id="102260at2759"/>
<keyword evidence="8" id="KW-1185">Reference proteome</keyword>